<dbReference type="RefSeq" id="WP_111296883.1">
    <property type="nucleotide sequence ID" value="NZ_QKZV01000009.1"/>
</dbReference>
<reference evidence="2 3" key="1">
    <citation type="submission" date="2018-06" db="EMBL/GenBank/DDBJ databases">
        <title>Genomic Encyclopedia of Archaeal and Bacterial Type Strains, Phase II (KMG-II): from individual species to whole genera.</title>
        <authorList>
            <person name="Goeker M."/>
        </authorList>
    </citation>
    <scope>NUCLEOTIDE SEQUENCE [LARGE SCALE GENOMIC DNA]</scope>
    <source>
        <strain evidence="2 3">DSM 23241</strain>
    </source>
</reference>
<comment type="caution">
    <text evidence="2">The sequence shown here is derived from an EMBL/GenBank/DDBJ whole genome shotgun (WGS) entry which is preliminary data.</text>
</comment>
<sequence>MLKIIIWGCVLYLLYKFVFDLVVPIGKATSEMKQKINAMQQEQQQFSSNNHQSASGSKHNTSNEEGEYIDFEEVKK</sequence>
<evidence type="ECO:0000256" key="1">
    <source>
        <dbReference type="SAM" id="MobiDB-lite"/>
    </source>
</evidence>
<feature type="region of interest" description="Disordered" evidence="1">
    <location>
        <begin position="38"/>
        <end position="76"/>
    </location>
</feature>
<proteinExistence type="predicted"/>
<evidence type="ECO:0000313" key="2">
    <source>
        <dbReference type="EMBL" id="PZX60678.1"/>
    </source>
</evidence>
<gene>
    <name evidence="2" type="ORF">LX80_02456</name>
</gene>
<dbReference type="AlphaFoldDB" id="A0A2W7RIH9"/>
<dbReference type="OrthoDB" id="680848at2"/>
<organism evidence="2 3">
    <name type="scientific">Hydrotalea sandarakina</name>
    <dbReference type="NCBI Taxonomy" id="1004304"/>
    <lineage>
        <taxon>Bacteria</taxon>
        <taxon>Pseudomonadati</taxon>
        <taxon>Bacteroidota</taxon>
        <taxon>Chitinophagia</taxon>
        <taxon>Chitinophagales</taxon>
        <taxon>Chitinophagaceae</taxon>
        <taxon>Hydrotalea</taxon>
    </lineage>
</organism>
<protein>
    <recommendedName>
        <fullName evidence="4">DUF4834 domain-containing protein</fullName>
    </recommendedName>
</protein>
<accession>A0A2W7RIH9</accession>
<keyword evidence="3" id="KW-1185">Reference proteome</keyword>
<evidence type="ECO:0000313" key="3">
    <source>
        <dbReference type="Proteomes" id="UP000249720"/>
    </source>
</evidence>
<feature type="compositionally biased region" description="Acidic residues" evidence="1">
    <location>
        <begin position="64"/>
        <end position="76"/>
    </location>
</feature>
<dbReference type="EMBL" id="QKZV01000009">
    <property type="protein sequence ID" value="PZX60678.1"/>
    <property type="molecule type" value="Genomic_DNA"/>
</dbReference>
<name>A0A2W7RIH9_9BACT</name>
<feature type="compositionally biased region" description="Polar residues" evidence="1">
    <location>
        <begin position="38"/>
        <end position="60"/>
    </location>
</feature>
<dbReference type="Proteomes" id="UP000249720">
    <property type="component" value="Unassembled WGS sequence"/>
</dbReference>
<evidence type="ECO:0008006" key="4">
    <source>
        <dbReference type="Google" id="ProtNLM"/>
    </source>
</evidence>